<keyword evidence="2 3" id="KW-0808">Transferase</keyword>
<evidence type="ECO:0000313" key="3">
    <source>
        <dbReference type="EMBL" id="PWJ86793.1"/>
    </source>
</evidence>
<dbReference type="RefSeq" id="WP_109672203.1">
    <property type="nucleotide sequence ID" value="NZ_QGGH01000022.1"/>
</dbReference>
<evidence type="ECO:0000256" key="2">
    <source>
        <dbReference type="ARBA" id="ARBA00022679"/>
    </source>
</evidence>
<dbReference type="AlphaFoldDB" id="A0A8E2W851"/>
<dbReference type="PANTHER" id="PTHR12526">
    <property type="entry name" value="GLYCOSYLTRANSFERASE"/>
    <property type="match status" value="1"/>
</dbReference>
<keyword evidence="1" id="KW-0328">Glycosyltransferase</keyword>
<evidence type="ECO:0000313" key="4">
    <source>
        <dbReference type="Proteomes" id="UP000245631"/>
    </source>
</evidence>
<dbReference type="Pfam" id="PF13692">
    <property type="entry name" value="Glyco_trans_1_4"/>
    <property type="match status" value="1"/>
</dbReference>
<organism evidence="3 4">
    <name type="scientific">Rhizobium loti</name>
    <name type="common">Mesorhizobium loti</name>
    <dbReference type="NCBI Taxonomy" id="381"/>
    <lineage>
        <taxon>Bacteria</taxon>
        <taxon>Pseudomonadati</taxon>
        <taxon>Pseudomonadota</taxon>
        <taxon>Alphaproteobacteria</taxon>
        <taxon>Hyphomicrobiales</taxon>
        <taxon>Phyllobacteriaceae</taxon>
        <taxon>Mesorhizobium</taxon>
    </lineage>
</organism>
<dbReference type="GeneID" id="61056152"/>
<dbReference type="PANTHER" id="PTHR12526:SF510">
    <property type="entry name" value="D-INOSITOL 3-PHOSPHATE GLYCOSYLTRANSFERASE"/>
    <property type="match status" value="1"/>
</dbReference>
<proteinExistence type="predicted"/>
<name>A0A8E2W851_RHILI</name>
<dbReference type="CDD" id="cd03801">
    <property type="entry name" value="GT4_PimA-like"/>
    <property type="match status" value="1"/>
</dbReference>
<dbReference type="Proteomes" id="UP000245631">
    <property type="component" value="Unassembled WGS sequence"/>
</dbReference>
<protein>
    <submittedName>
        <fullName evidence="3">Glycosyltransferase involved in cell wall biosynthesis</fullName>
    </submittedName>
</protein>
<gene>
    <name evidence="3" type="ORF">C8D77_12255</name>
</gene>
<dbReference type="Gene3D" id="3.40.50.2000">
    <property type="entry name" value="Glycogen Phosphorylase B"/>
    <property type="match status" value="2"/>
</dbReference>
<accession>A0A8E2W851</accession>
<reference evidence="3 4" key="1">
    <citation type="submission" date="2018-05" db="EMBL/GenBank/DDBJ databases">
        <title>Genomic Encyclopedia of Type Strains, Phase IV (KMG-IV): sequencing the most valuable type-strain genomes for metagenomic binning, comparative biology and taxonomic classification.</title>
        <authorList>
            <person name="Goeker M."/>
        </authorList>
    </citation>
    <scope>NUCLEOTIDE SEQUENCE [LARGE SCALE GENOMIC DNA]</scope>
    <source>
        <strain evidence="3 4">DSM 2626</strain>
    </source>
</reference>
<dbReference type="EMBL" id="QGGH01000022">
    <property type="protein sequence ID" value="PWJ86793.1"/>
    <property type="molecule type" value="Genomic_DNA"/>
</dbReference>
<evidence type="ECO:0000256" key="1">
    <source>
        <dbReference type="ARBA" id="ARBA00022676"/>
    </source>
</evidence>
<sequence>MSDGTGQEPIRVCFPFVGDDVGGSHISALKLVQNLDTSRVVPVLVLQETMGPLAAFLKRESQPFMGLPPLTTLPAKGTTLGGVATYLTSTLPQLSRFIREQRFDIIHTNDGRTHINWGIAARLAGARLVWHHRGDPDAKGANILGPLIADRMVTVSRFSRPKHPIRSFNGRLSVIHSPFDHPSVIPDRAAAKATLLEELGLAPGTRVLSFIGGLIERKRPLLFISIIERFLREHPQIPIVGCVFGNSPAGSPDLESAARTLCVERGLDQTVRFMGFRSPIEPFLAATDVLVVPAMGEPFGRTLIEAMFLGTPVVATNHGGNPEAIENGRTGFLVAPEDTKAFMEPLWRLLSDPPLWARISQAARKQACFSYGTQQHVERVMEVYGEALNARATARLACGTIGEK</sequence>
<comment type="caution">
    <text evidence="3">The sequence shown here is derived from an EMBL/GenBank/DDBJ whole genome shotgun (WGS) entry which is preliminary data.</text>
</comment>
<dbReference type="SUPFAM" id="SSF53756">
    <property type="entry name" value="UDP-Glycosyltransferase/glycogen phosphorylase"/>
    <property type="match status" value="1"/>
</dbReference>
<dbReference type="GO" id="GO:0016757">
    <property type="term" value="F:glycosyltransferase activity"/>
    <property type="evidence" value="ECO:0007669"/>
    <property type="project" value="UniProtKB-KW"/>
</dbReference>